<feature type="compositionally biased region" description="Basic and acidic residues" evidence="13">
    <location>
        <begin position="141"/>
        <end position="168"/>
    </location>
</feature>
<keyword evidence="3" id="KW-0597">Phosphoprotein</keyword>
<feature type="compositionally biased region" description="Basic and acidic residues" evidence="13">
    <location>
        <begin position="245"/>
        <end position="263"/>
    </location>
</feature>
<keyword evidence="8 11" id="KW-0694">RNA-binding</keyword>
<sequence>MPEHNTDSRTGLPARRPLKPGEWACVEGRCSQINQESSFVCEGCGKHKPKPKGRAAAELGKQAAEKSKGLFSAEDWMCTKCGNVNWARRNTCNVCNAKKLGDAEQRTGFGGGYNDRQNVEYVKREYDEEFDEFGRKKKRKGETGDSRRDESRDEDRPKLGDVDIDKAFSLEPGYAEDEEEEEDDGDDADLAKYDLTADPELKVSIDITKLQKKTSDEKKDKSDCSSECSCSCSGGECSCEESEEERPPVKKSRSDRDREHDKR</sequence>
<feature type="domain" description="RanBP2-type" evidence="14">
    <location>
        <begin position="72"/>
        <end position="101"/>
    </location>
</feature>
<evidence type="ECO:0000259" key="14">
    <source>
        <dbReference type="PROSITE" id="PS50199"/>
    </source>
</evidence>
<evidence type="ECO:0000256" key="10">
    <source>
        <dbReference type="ARBA" id="ARBA00025731"/>
    </source>
</evidence>
<dbReference type="SMART" id="SM00547">
    <property type="entry name" value="ZnF_RBZ"/>
    <property type="match status" value="2"/>
</dbReference>
<dbReference type="FunFam" id="4.10.1060.10:FF:000004">
    <property type="entry name" value="Zinc finger Ran-binding domain-containing protein 2"/>
    <property type="match status" value="1"/>
</dbReference>
<keyword evidence="7 11" id="KW-0862">Zinc</keyword>
<evidence type="ECO:0000256" key="2">
    <source>
        <dbReference type="ARBA" id="ARBA00017543"/>
    </source>
</evidence>
<protein>
    <recommendedName>
        <fullName evidence="2 11">Zinc finger Ran-binding domain-containing protein 2</fullName>
    </recommendedName>
</protein>
<keyword evidence="4 11" id="KW-0479">Metal-binding</keyword>
<dbReference type="WBParaSite" id="BXY_1756800.1">
    <property type="protein sequence ID" value="BXY_1756800.1"/>
    <property type="gene ID" value="BXY_1756800"/>
</dbReference>
<reference evidence="16" key="1">
    <citation type="submission" date="2016-11" db="UniProtKB">
        <authorList>
            <consortium name="WormBaseParasite"/>
        </authorList>
    </citation>
    <scope>IDENTIFICATION</scope>
</reference>
<dbReference type="PROSITE" id="PS50199">
    <property type="entry name" value="ZF_RANBP2_2"/>
    <property type="match status" value="2"/>
</dbReference>
<dbReference type="GO" id="GO:0003723">
    <property type="term" value="F:RNA binding"/>
    <property type="evidence" value="ECO:0007669"/>
    <property type="project" value="UniProtKB-KW"/>
</dbReference>
<evidence type="ECO:0000256" key="6">
    <source>
        <dbReference type="ARBA" id="ARBA00022771"/>
    </source>
</evidence>
<evidence type="ECO:0000256" key="8">
    <source>
        <dbReference type="ARBA" id="ARBA00022884"/>
    </source>
</evidence>
<evidence type="ECO:0000256" key="4">
    <source>
        <dbReference type="ARBA" id="ARBA00022723"/>
    </source>
</evidence>
<dbReference type="Gene3D" id="4.10.1060.10">
    <property type="entry name" value="Zinc finger, RanBP2-type"/>
    <property type="match status" value="1"/>
</dbReference>
<dbReference type="PANTHER" id="PTHR12999">
    <property type="entry name" value="ZINC FINGER RAN-BINDING DOMAIN-CONTAINING PROTEIN 2 ZRANB2-RELATED"/>
    <property type="match status" value="1"/>
</dbReference>
<comment type="similarity">
    <text evidence="10 11">Belongs to the ZRANB2 family.</text>
</comment>
<feature type="compositionally biased region" description="Acidic residues" evidence="13">
    <location>
        <begin position="174"/>
        <end position="188"/>
    </location>
</feature>
<dbReference type="eggNOG" id="KOG1995">
    <property type="taxonomic scope" value="Eukaryota"/>
</dbReference>
<feature type="compositionally biased region" description="Low complexity" evidence="13">
    <location>
        <begin position="225"/>
        <end position="237"/>
    </location>
</feature>
<keyword evidence="5" id="KW-0677">Repeat</keyword>
<dbReference type="Proteomes" id="UP000095284">
    <property type="component" value="Unplaced"/>
</dbReference>
<dbReference type="AlphaFoldDB" id="A0A1I7SWY6"/>
<evidence type="ECO:0000256" key="3">
    <source>
        <dbReference type="ARBA" id="ARBA00022553"/>
    </source>
</evidence>
<dbReference type="GO" id="GO:0006396">
    <property type="term" value="P:RNA processing"/>
    <property type="evidence" value="ECO:0007669"/>
    <property type="project" value="InterPro"/>
</dbReference>
<evidence type="ECO:0000313" key="16">
    <source>
        <dbReference type="WBParaSite" id="BXY_1756800.1"/>
    </source>
</evidence>
<keyword evidence="6 12" id="KW-0863">Zinc-finger</keyword>
<feature type="domain" description="RanBP2-type" evidence="14">
    <location>
        <begin position="19"/>
        <end position="50"/>
    </location>
</feature>
<dbReference type="InterPro" id="IPR017337">
    <property type="entry name" value="ZRANB2"/>
</dbReference>
<comment type="subcellular location">
    <subcellularLocation>
        <location evidence="1 11">Nucleus</location>
    </subcellularLocation>
</comment>
<dbReference type="GO" id="GO:0005634">
    <property type="term" value="C:nucleus"/>
    <property type="evidence" value="ECO:0007669"/>
    <property type="project" value="UniProtKB-SubCell"/>
</dbReference>
<keyword evidence="9 11" id="KW-0539">Nucleus</keyword>
<evidence type="ECO:0000313" key="15">
    <source>
        <dbReference type="Proteomes" id="UP000095284"/>
    </source>
</evidence>
<evidence type="ECO:0000256" key="5">
    <source>
        <dbReference type="ARBA" id="ARBA00022737"/>
    </source>
</evidence>
<dbReference type="PANTHER" id="PTHR12999:SF17">
    <property type="entry name" value="ZINC FINGER RAN-BINDING DOMAIN-CONTAINING PROTEIN 2"/>
    <property type="match status" value="1"/>
</dbReference>
<proteinExistence type="inferred from homology"/>
<dbReference type="SUPFAM" id="SSF90209">
    <property type="entry name" value="Ran binding protein zinc finger-like"/>
    <property type="match status" value="2"/>
</dbReference>
<evidence type="ECO:0000256" key="13">
    <source>
        <dbReference type="SAM" id="MobiDB-lite"/>
    </source>
</evidence>
<name>A0A1I7SWY6_BURXY</name>
<dbReference type="InterPro" id="IPR001876">
    <property type="entry name" value="Znf_RanBP2"/>
</dbReference>
<evidence type="ECO:0000256" key="12">
    <source>
        <dbReference type="PROSITE-ProRule" id="PRU00322"/>
    </source>
</evidence>
<organism evidence="15 16">
    <name type="scientific">Bursaphelenchus xylophilus</name>
    <name type="common">Pinewood nematode worm</name>
    <name type="synonym">Aphelenchoides xylophilus</name>
    <dbReference type="NCBI Taxonomy" id="6326"/>
    <lineage>
        <taxon>Eukaryota</taxon>
        <taxon>Metazoa</taxon>
        <taxon>Ecdysozoa</taxon>
        <taxon>Nematoda</taxon>
        <taxon>Chromadorea</taxon>
        <taxon>Rhabditida</taxon>
        <taxon>Tylenchina</taxon>
        <taxon>Tylenchomorpha</taxon>
        <taxon>Aphelenchoidea</taxon>
        <taxon>Aphelenchoididae</taxon>
        <taxon>Bursaphelenchus</taxon>
    </lineage>
</organism>
<dbReference type="GO" id="GO:0008270">
    <property type="term" value="F:zinc ion binding"/>
    <property type="evidence" value="ECO:0007669"/>
    <property type="project" value="UniProtKB-KW"/>
</dbReference>
<dbReference type="PIRSF" id="PIRSF037956">
    <property type="entry name" value="UCP037956_ZnF_Ran"/>
    <property type="match status" value="1"/>
</dbReference>
<evidence type="ECO:0000256" key="1">
    <source>
        <dbReference type="ARBA" id="ARBA00004123"/>
    </source>
</evidence>
<dbReference type="InterPro" id="IPR036443">
    <property type="entry name" value="Znf_RanBP2_sf"/>
</dbReference>
<dbReference type="GO" id="GO:0001530">
    <property type="term" value="F:lipopolysaccharide binding"/>
    <property type="evidence" value="ECO:0007669"/>
    <property type="project" value="TreeGrafter"/>
</dbReference>
<evidence type="ECO:0000256" key="11">
    <source>
        <dbReference type="PIRNR" id="PIRNR037956"/>
    </source>
</evidence>
<evidence type="ECO:0000256" key="9">
    <source>
        <dbReference type="ARBA" id="ARBA00023242"/>
    </source>
</evidence>
<accession>A0A1I7SWY6</accession>
<evidence type="ECO:0000256" key="7">
    <source>
        <dbReference type="ARBA" id="ARBA00022833"/>
    </source>
</evidence>
<feature type="compositionally biased region" description="Basic and acidic residues" evidence="13">
    <location>
        <begin position="213"/>
        <end position="224"/>
    </location>
</feature>
<dbReference type="PROSITE" id="PS01358">
    <property type="entry name" value="ZF_RANBP2_1"/>
    <property type="match status" value="2"/>
</dbReference>
<feature type="region of interest" description="Disordered" evidence="13">
    <location>
        <begin position="133"/>
        <end position="263"/>
    </location>
</feature>